<gene>
    <name evidence="8" type="ORF">BN1708_002520</name>
</gene>
<evidence type="ECO:0000256" key="4">
    <source>
        <dbReference type="ARBA" id="ARBA00023136"/>
    </source>
</evidence>
<evidence type="ECO:0000313" key="9">
    <source>
        <dbReference type="Proteomes" id="UP000044602"/>
    </source>
</evidence>
<keyword evidence="2 6" id="KW-0812">Transmembrane</keyword>
<feature type="transmembrane region" description="Helical" evidence="6">
    <location>
        <begin position="290"/>
        <end position="308"/>
    </location>
</feature>
<dbReference type="InterPro" id="IPR011701">
    <property type="entry name" value="MFS"/>
</dbReference>
<feature type="transmembrane region" description="Helical" evidence="6">
    <location>
        <begin position="185"/>
        <end position="206"/>
    </location>
</feature>
<dbReference type="PANTHER" id="PTHR42718">
    <property type="entry name" value="MAJOR FACILITATOR SUPERFAMILY MULTIDRUG TRANSPORTER MFSC"/>
    <property type="match status" value="1"/>
</dbReference>
<evidence type="ECO:0000256" key="5">
    <source>
        <dbReference type="SAM" id="MobiDB-lite"/>
    </source>
</evidence>
<dbReference type="InterPro" id="IPR020846">
    <property type="entry name" value="MFS_dom"/>
</dbReference>
<dbReference type="PROSITE" id="PS50850">
    <property type="entry name" value="MFS"/>
    <property type="match status" value="1"/>
</dbReference>
<feature type="non-terminal residue" evidence="8">
    <location>
        <position position="1"/>
    </location>
</feature>
<evidence type="ECO:0000256" key="2">
    <source>
        <dbReference type="ARBA" id="ARBA00022692"/>
    </source>
</evidence>
<dbReference type="GO" id="GO:0022857">
    <property type="term" value="F:transmembrane transporter activity"/>
    <property type="evidence" value="ECO:0007669"/>
    <property type="project" value="InterPro"/>
</dbReference>
<evidence type="ECO:0000259" key="7">
    <source>
        <dbReference type="PROSITE" id="PS50850"/>
    </source>
</evidence>
<keyword evidence="9" id="KW-1185">Reference proteome</keyword>
<feature type="transmembrane region" description="Helical" evidence="6">
    <location>
        <begin position="92"/>
        <end position="116"/>
    </location>
</feature>
<feature type="domain" description="Major facilitator superfamily (MFS) profile" evidence="7">
    <location>
        <begin position="94"/>
        <end position="559"/>
    </location>
</feature>
<feature type="region of interest" description="Disordered" evidence="5">
    <location>
        <begin position="60"/>
        <end position="83"/>
    </location>
</feature>
<keyword evidence="3 6" id="KW-1133">Transmembrane helix</keyword>
<feature type="transmembrane region" description="Helical" evidence="6">
    <location>
        <begin position="218"/>
        <end position="237"/>
    </location>
</feature>
<dbReference type="AlphaFoldDB" id="A0A0G4KTU2"/>
<dbReference type="InterPro" id="IPR036259">
    <property type="entry name" value="MFS_trans_sf"/>
</dbReference>
<dbReference type="EMBL" id="CVQH01004446">
    <property type="protein sequence ID" value="CRK13162.1"/>
    <property type="molecule type" value="Genomic_DNA"/>
</dbReference>
<reference evidence="8 9" key="1">
    <citation type="submission" date="2015-05" db="EMBL/GenBank/DDBJ databases">
        <authorList>
            <person name="Wang D.B."/>
            <person name="Wang M."/>
        </authorList>
    </citation>
    <scope>NUCLEOTIDE SEQUENCE [LARGE SCALE GENOMIC DNA]</scope>
    <source>
        <strain evidence="8">VL1</strain>
    </source>
</reference>
<evidence type="ECO:0000256" key="6">
    <source>
        <dbReference type="SAM" id="Phobius"/>
    </source>
</evidence>
<dbReference type="GO" id="GO:0016020">
    <property type="term" value="C:membrane"/>
    <property type="evidence" value="ECO:0007669"/>
    <property type="project" value="UniProtKB-SubCell"/>
</dbReference>
<feature type="region of interest" description="Disordered" evidence="5">
    <location>
        <begin position="35"/>
        <end position="54"/>
    </location>
</feature>
<comment type="subcellular location">
    <subcellularLocation>
        <location evidence="1">Membrane</location>
        <topology evidence="1">Multi-pass membrane protein</topology>
    </subcellularLocation>
</comment>
<sequence>SLSTMDSKRPPSDPANTALQAAAFQVSPAIELQPISASRPVGATKTSHHDGITPAASDLLANESTQPPSGDRAPPGPVPDTTKLQVSKAKGVTVIVTLAGMSFLNTMGSGILTAALPRISRDVGLSEALILWPAAVYALAAGCLLLIFGAVADVVGPKRMWVTGSFLFIVFTVAVGLAQTGLQLILFRTMLGVAISMCLPTAVSLITNTFPRGTWRNVAFAMNGMGQPLGYALGLVLGGIFTDTIGWRWAYHMMAGINLCLSLASIWSLPSIRQASEKKWTRRLVEDIDWVGALIMSVALGLLLYVLAMTSSSYRMLSDAPNIALLSISVFLLASFPAWMAFQTRKGRPALIPNRLWRNAAFTSVCLSVFFCWAALNGIQYFTTLYFQEVQGTSAMTSSLQFLPHVVAGVLTNIATAYLISRVKVQTLAVVSGIITVAAPVLMATVPINSYYWHAPFWAMVLSPINPDVFFTVSNLVISDAFPADLQSLAGGVFNEVAQFGNSVGLAATAAIAASVSEHSGIENREERLMAGYRAAFWTMFAATVAVVIIVILGLRKGGTVGKKDV</sequence>
<evidence type="ECO:0000313" key="8">
    <source>
        <dbReference type="EMBL" id="CRK13162.1"/>
    </source>
</evidence>
<evidence type="ECO:0000256" key="1">
    <source>
        <dbReference type="ARBA" id="ARBA00004141"/>
    </source>
</evidence>
<evidence type="ECO:0000256" key="3">
    <source>
        <dbReference type="ARBA" id="ARBA00022989"/>
    </source>
</evidence>
<feature type="transmembrane region" description="Helical" evidence="6">
    <location>
        <begin position="360"/>
        <end position="382"/>
    </location>
</feature>
<dbReference type="Proteomes" id="UP000044602">
    <property type="component" value="Unassembled WGS sequence"/>
</dbReference>
<protein>
    <recommendedName>
        <fullName evidence="7">Major facilitator superfamily (MFS) profile domain-containing protein</fullName>
    </recommendedName>
</protein>
<feature type="transmembrane region" description="Helical" evidence="6">
    <location>
        <begin position="320"/>
        <end position="339"/>
    </location>
</feature>
<feature type="transmembrane region" description="Helical" evidence="6">
    <location>
        <begin position="128"/>
        <end position="148"/>
    </location>
</feature>
<feature type="transmembrane region" description="Helical" evidence="6">
    <location>
        <begin position="160"/>
        <end position="179"/>
    </location>
</feature>
<dbReference type="Pfam" id="PF07690">
    <property type="entry name" value="MFS_1"/>
    <property type="match status" value="1"/>
</dbReference>
<feature type="transmembrane region" description="Helical" evidence="6">
    <location>
        <begin position="428"/>
        <end position="453"/>
    </location>
</feature>
<feature type="transmembrane region" description="Helical" evidence="6">
    <location>
        <begin position="535"/>
        <end position="555"/>
    </location>
</feature>
<keyword evidence="4 6" id="KW-0472">Membrane</keyword>
<feature type="transmembrane region" description="Helical" evidence="6">
    <location>
        <begin position="402"/>
        <end position="421"/>
    </location>
</feature>
<accession>A0A0G4KTU2</accession>
<feature type="transmembrane region" description="Helical" evidence="6">
    <location>
        <begin position="249"/>
        <end position="269"/>
    </location>
</feature>
<dbReference type="PANTHER" id="PTHR42718:SF10">
    <property type="entry name" value="TRANSPORTER, PUTATIVE (AFU_ORTHOLOGUE AFUA_8G06760)-RELATED"/>
    <property type="match status" value="1"/>
</dbReference>
<organism evidence="8 9">
    <name type="scientific">Verticillium longisporum</name>
    <name type="common">Verticillium dahliae var. longisporum</name>
    <dbReference type="NCBI Taxonomy" id="100787"/>
    <lineage>
        <taxon>Eukaryota</taxon>
        <taxon>Fungi</taxon>
        <taxon>Dikarya</taxon>
        <taxon>Ascomycota</taxon>
        <taxon>Pezizomycotina</taxon>
        <taxon>Sordariomycetes</taxon>
        <taxon>Hypocreomycetidae</taxon>
        <taxon>Glomerellales</taxon>
        <taxon>Plectosphaerellaceae</taxon>
        <taxon>Verticillium</taxon>
    </lineage>
</organism>
<dbReference type="SUPFAM" id="SSF103473">
    <property type="entry name" value="MFS general substrate transporter"/>
    <property type="match status" value="1"/>
</dbReference>
<dbReference type="Gene3D" id="1.20.1250.20">
    <property type="entry name" value="MFS general substrate transporter like domains"/>
    <property type="match status" value="2"/>
</dbReference>
<proteinExistence type="predicted"/>
<name>A0A0G4KTU2_VERLO</name>